<comment type="caution">
    <text evidence="4">The sequence shown here is derived from an EMBL/GenBank/DDBJ whole genome shotgun (WGS) entry which is preliminary data.</text>
</comment>
<name>A0ABQ0QK62_9PROT</name>
<accession>A0ABQ0QK62</accession>
<dbReference type="Proteomes" id="UP001062443">
    <property type="component" value="Unassembled WGS sequence"/>
</dbReference>
<dbReference type="EMBL" id="BAQB01000022">
    <property type="protein sequence ID" value="GBR47686.1"/>
    <property type="molecule type" value="Genomic_DNA"/>
</dbReference>
<dbReference type="InterPro" id="IPR016181">
    <property type="entry name" value="Acyl_CoA_acyltransferase"/>
</dbReference>
<evidence type="ECO:0000259" key="3">
    <source>
        <dbReference type="PROSITE" id="PS51186"/>
    </source>
</evidence>
<gene>
    <name evidence="4" type="ORF">AA106556_1539</name>
</gene>
<evidence type="ECO:0000256" key="1">
    <source>
        <dbReference type="ARBA" id="ARBA00022679"/>
    </source>
</evidence>
<proteinExistence type="predicted"/>
<keyword evidence="2" id="KW-0012">Acyltransferase</keyword>
<dbReference type="Pfam" id="PF00583">
    <property type="entry name" value="Acetyltransf_1"/>
    <property type="match status" value="1"/>
</dbReference>
<dbReference type="InterPro" id="IPR000182">
    <property type="entry name" value="GNAT_dom"/>
</dbReference>
<evidence type="ECO:0000256" key="2">
    <source>
        <dbReference type="ARBA" id="ARBA00023315"/>
    </source>
</evidence>
<dbReference type="PANTHER" id="PTHR43072:SF23">
    <property type="entry name" value="UPF0039 PROTEIN C11D3.02C"/>
    <property type="match status" value="1"/>
</dbReference>
<keyword evidence="5" id="KW-1185">Reference proteome</keyword>
<keyword evidence="1" id="KW-0808">Transferase</keyword>
<dbReference type="PROSITE" id="PS51186">
    <property type="entry name" value="GNAT"/>
    <property type="match status" value="1"/>
</dbReference>
<evidence type="ECO:0000313" key="5">
    <source>
        <dbReference type="Proteomes" id="UP001062443"/>
    </source>
</evidence>
<organism evidence="4 5">
    <name type="scientific">Neokomagataea tanensis NBRC 106556</name>
    <dbReference type="NCBI Taxonomy" id="1223519"/>
    <lineage>
        <taxon>Bacteria</taxon>
        <taxon>Pseudomonadati</taxon>
        <taxon>Pseudomonadota</taxon>
        <taxon>Alphaproteobacteria</taxon>
        <taxon>Acetobacterales</taxon>
        <taxon>Acetobacteraceae</taxon>
        <taxon>Neokomagataea</taxon>
    </lineage>
</organism>
<reference evidence="4" key="1">
    <citation type="submission" date="2013-04" db="EMBL/GenBank/DDBJ databases">
        <title>The genome sequencing project of 58 acetic acid bacteria.</title>
        <authorList>
            <person name="Okamoto-Kainuma A."/>
            <person name="Ishikawa M."/>
            <person name="Umino S."/>
            <person name="Koizumi Y."/>
            <person name="Shiwa Y."/>
            <person name="Yoshikawa H."/>
            <person name="Matsutani M."/>
            <person name="Matsushita K."/>
        </authorList>
    </citation>
    <scope>NUCLEOTIDE SEQUENCE</scope>
    <source>
        <strain evidence="4">NBRC 106556</strain>
    </source>
</reference>
<sequence length="166" mass="18393">MRAAHDGDLEVILEITNHAILHTDALWLDTPLTLAQRRTWMEQRLSAGYPVLVACGANDVPLGFASYGAFRPFEGYAHTVEHSVYVSPDHQGRGIGASLLSALIDHARLRKMRVMVAGITAGNRASEALHHRFGFQKSGILPQVGYKQGRWLDLLFMTLCLNTQND</sequence>
<feature type="domain" description="N-acetyltransferase" evidence="3">
    <location>
        <begin position="1"/>
        <end position="158"/>
    </location>
</feature>
<protein>
    <submittedName>
        <fullName evidence="4">Acetyltransferase</fullName>
    </submittedName>
</protein>
<dbReference type="PANTHER" id="PTHR43072">
    <property type="entry name" value="N-ACETYLTRANSFERASE"/>
    <property type="match status" value="1"/>
</dbReference>
<evidence type="ECO:0000313" key="4">
    <source>
        <dbReference type="EMBL" id="GBR47686.1"/>
    </source>
</evidence>
<dbReference type="SUPFAM" id="SSF55729">
    <property type="entry name" value="Acyl-CoA N-acyltransferases (Nat)"/>
    <property type="match status" value="1"/>
</dbReference>
<dbReference type="Gene3D" id="3.40.630.30">
    <property type="match status" value="1"/>
</dbReference>
<dbReference type="CDD" id="cd04301">
    <property type="entry name" value="NAT_SF"/>
    <property type="match status" value="1"/>
</dbReference>